<dbReference type="SUPFAM" id="SSF56281">
    <property type="entry name" value="Metallo-hydrolase/oxidoreductase"/>
    <property type="match status" value="1"/>
</dbReference>
<reference evidence="4" key="1">
    <citation type="submission" date="2023-09" db="EMBL/GenBank/DDBJ databases">
        <authorList>
            <person name="Li S."/>
            <person name="Li X."/>
            <person name="Zhang C."/>
            <person name="Zhao Z."/>
        </authorList>
    </citation>
    <scope>NUCLEOTIDE SEQUENCE [LARGE SCALE GENOMIC DNA]</scope>
    <source>
        <strain evidence="4">SQ345</strain>
    </source>
</reference>
<dbReference type="InterPro" id="IPR050855">
    <property type="entry name" value="NDM-1-like"/>
</dbReference>
<dbReference type="PANTHER" id="PTHR42951:SF4">
    <property type="entry name" value="ACYL-COENZYME A THIOESTERASE MBLAC2"/>
    <property type="match status" value="1"/>
</dbReference>
<dbReference type="InterPro" id="IPR001279">
    <property type="entry name" value="Metallo-B-lactamas"/>
</dbReference>
<dbReference type="Gene3D" id="3.60.15.10">
    <property type="entry name" value="Ribonuclease Z/Hydroxyacylglutathione hydrolase-like"/>
    <property type="match status" value="1"/>
</dbReference>
<organism evidence="3 4">
    <name type="scientific">Thalassotalea nanhaiensis</name>
    <dbReference type="NCBI Taxonomy" id="3065648"/>
    <lineage>
        <taxon>Bacteria</taxon>
        <taxon>Pseudomonadati</taxon>
        <taxon>Pseudomonadota</taxon>
        <taxon>Gammaproteobacteria</taxon>
        <taxon>Alteromonadales</taxon>
        <taxon>Colwelliaceae</taxon>
        <taxon>Thalassotalea</taxon>
    </lineage>
</organism>
<evidence type="ECO:0000313" key="4">
    <source>
        <dbReference type="Proteomes" id="UP001248581"/>
    </source>
</evidence>
<dbReference type="PROSITE" id="PS51257">
    <property type="entry name" value="PROKAR_LIPOPROTEIN"/>
    <property type="match status" value="1"/>
</dbReference>
<sequence length="323" mass="36585">MKFSIIITSILVLIGCTSQSKVDAKIIPQSTTAAEKSTLAKQNWIHGSPDCDENKDSTVDVYQHDLNSYIIRQNKCLTFEAPFIYVLVGENSILVLDTGALEDEKFSIYEVIKNTLGKELVDKRKILVAHSHGHSDHYQGDDHFKGHANVTLIQPSKKSVVEFFGFEHWPNDKQTIDLGNRQITVIPTPGHQEQAITIYDHQTKWLMTGDTLYPGYIYVKEWDVFRESIARLATFANNNEISAIVGTHIESKNTPDSYYSVGTTYQPNEAKLDLSVQQLQLLNAKLKDTDEPQDIKFDNFIIKPLNLFQRMLSNVAGWFTSSD</sequence>
<name>A0ABY9TIY1_9GAMM</name>
<comment type="similarity">
    <text evidence="1">Belongs to the metallo-beta-lactamase superfamily. Class-B beta-lactamase family.</text>
</comment>
<protein>
    <submittedName>
        <fullName evidence="3">MBL fold metallo-hydrolase</fullName>
    </submittedName>
</protein>
<evidence type="ECO:0000259" key="2">
    <source>
        <dbReference type="SMART" id="SM00849"/>
    </source>
</evidence>
<feature type="domain" description="Metallo-beta-lactamase" evidence="2">
    <location>
        <begin position="81"/>
        <end position="248"/>
    </location>
</feature>
<dbReference type="SMART" id="SM00849">
    <property type="entry name" value="Lactamase_B"/>
    <property type="match status" value="1"/>
</dbReference>
<evidence type="ECO:0000256" key="1">
    <source>
        <dbReference type="ARBA" id="ARBA00005250"/>
    </source>
</evidence>
<dbReference type="PANTHER" id="PTHR42951">
    <property type="entry name" value="METALLO-BETA-LACTAMASE DOMAIN-CONTAINING"/>
    <property type="match status" value="1"/>
</dbReference>
<proteinExistence type="inferred from homology"/>
<dbReference type="Pfam" id="PF00753">
    <property type="entry name" value="Lactamase_B"/>
    <property type="match status" value="1"/>
</dbReference>
<accession>A0ABY9TIY1</accession>
<dbReference type="RefSeq" id="WP_348387809.1">
    <property type="nucleotide sequence ID" value="NZ_CP134146.1"/>
</dbReference>
<evidence type="ECO:0000313" key="3">
    <source>
        <dbReference type="EMBL" id="WNC68655.1"/>
    </source>
</evidence>
<dbReference type="Proteomes" id="UP001248581">
    <property type="component" value="Chromosome"/>
</dbReference>
<gene>
    <name evidence="3" type="ORF">RI845_00560</name>
</gene>
<dbReference type="InterPro" id="IPR036866">
    <property type="entry name" value="RibonucZ/Hydroxyglut_hydro"/>
</dbReference>
<dbReference type="EMBL" id="CP134146">
    <property type="protein sequence ID" value="WNC68655.1"/>
    <property type="molecule type" value="Genomic_DNA"/>
</dbReference>
<keyword evidence="4" id="KW-1185">Reference proteome</keyword>